<evidence type="ECO:0000313" key="3">
    <source>
        <dbReference type="WBParaSite" id="TCNE_0000850501-mRNA-1"/>
    </source>
</evidence>
<gene>
    <name evidence="1" type="ORF">TCNE_LOCUS8505</name>
</gene>
<evidence type="ECO:0000313" key="1">
    <source>
        <dbReference type="EMBL" id="VDM39826.1"/>
    </source>
</evidence>
<reference evidence="3" key="1">
    <citation type="submission" date="2016-06" db="UniProtKB">
        <authorList>
            <consortium name="WormBaseParasite"/>
        </authorList>
    </citation>
    <scope>IDENTIFICATION</scope>
</reference>
<dbReference type="AlphaFoldDB" id="A0A183UJ35"/>
<dbReference type="EMBL" id="UYWY01019928">
    <property type="protein sequence ID" value="VDM39826.1"/>
    <property type="molecule type" value="Genomic_DNA"/>
</dbReference>
<protein>
    <submittedName>
        <fullName evidence="1 3">Uncharacterized protein</fullName>
    </submittedName>
</protein>
<keyword evidence="2" id="KW-1185">Reference proteome</keyword>
<dbReference type="Proteomes" id="UP000050794">
    <property type="component" value="Unassembled WGS sequence"/>
</dbReference>
<reference evidence="1 2" key="2">
    <citation type="submission" date="2018-11" db="EMBL/GenBank/DDBJ databases">
        <authorList>
            <consortium name="Pathogen Informatics"/>
        </authorList>
    </citation>
    <scope>NUCLEOTIDE SEQUENCE [LARGE SCALE GENOMIC DNA]</scope>
</reference>
<dbReference type="WBParaSite" id="TCNE_0000850501-mRNA-1">
    <property type="protein sequence ID" value="TCNE_0000850501-mRNA-1"/>
    <property type="gene ID" value="TCNE_0000850501"/>
</dbReference>
<evidence type="ECO:0000313" key="2">
    <source>
        <dbReference type="Proteomes" id="UP000050794"/>
    </source>
</evidence>
<name>A0A183UJ35_TOXCA</name>
<sequence>MHVFLRLRHEIKYGWELEDEQKSAGEDTAVFRREKGERRWGTLFDPSHISSGYGPDAYTRPRQQLMRDGHRYCTAPTPHAE</sequence>
<proteinExistence type="predicted"/>
<organism evidence="2 3">
    <name type="scientific">Toxocara canis</name>
    <name type="common">Canine roundworm</name>
    <dbReference type="NCBI Taxonomy" id="6265"/>
    <lineage>
        <taxon>Eukaryota</taxon>
        <taxon>Metazoa</taxon>
        <taxon>Ecdysozoa</taxon>
        <taxon>Nematoda</taxon>
        <taxon>Chromadorea</taxon>
        <taxon>Rhabditida</taxon>
        <taxon>Spirurina</taxon>
        <taxon>Ascaridomorpha</taxon>
        <taxon>Ascaridoidea</taxon>
        <taxon>Toxocaridae</taxon>
        <taxon>Toxocara</taxon>
    </lineage>
</organism>
<accession>A0A183UJ35</accession>